<dbReference type="Pfam" id="PF00974">
    <property type="entry name" value="Rhabdo_glycop_FD"/>
    <property type="match status" value="1"/>
</dbReference>
<reference evidence="12" key="1">
    <citation type="submission" date="2021-05" db="EMBL/GenBank/DDBJ databases">
        <authorList>
            <person name="Feng G."/>
        </authorList>
    </citation>
    <scope>NUCLEOTIDE SEQUENCE</scope>
    <source>
        <strain evidence="12">JM1FY86115</strain>
    </source>
</reference>
<keyword evidence="2 9" id="KW-0812">Transmembrane</keyword>
<name>A0A8K1XCG3_9RHAB</name>
<keyword evidence="5" id="KW-0261">Viral envelope protein</keyword>
<evidence type="ECO:0000259" key="11">
    <source>
        <dbReference type="Pfam" id="PF24833"/>
    </source>
</evidence>
<dbReference type="GO" id="GO:0019031">
    <property type="term" value="C:viral envelope"/>
    <property type="evidence" value="ECO:0007669"/>
    <property type="project" value="UniProtKB-KW"/>
</dbReference>
<keyword evidence="3" id="KW-0732">Signal</keyword>
<gene>
    <name evidence="12" type="ORF">FFIRV1_gp4</name>
</gene>
<dbReference type="GO" id="GO:0055036">
    <property type="term" value="C:virion membrane"/>
    <property type="evidence" value="ECO:0007669"/>
    <property type="project" value="UniProtKB-SubCell"/>
</dbReference>
<organism evidence="12 13">
    <name type="scientific">Frankliniella intonsa rhabdovirus 1</name>
    <dbReference type="NCBI Taxonomy" id="3070917"/>
    <lineage>
        <taxon>Viruses</taxon>
        <taxon>Riboviria</taxon>
        <taxon>Orthornavirae</taxon>
        <taxon>Negarnaviricota</taxon>
        <taxon>Haploviricotina</taxon>
        <taxon>Monjiviricetes</taxon>
        <taxon>Mononegavirales</taxon>
        <taxon>Rhabdoviridae</taxon>
        <taxon>Alpharhabdovirinae</taxon>
        <taxon>Alphathriprhavirus</taxon>
        <taxon>Alphathriprhavirus intonsa</taxon>
        <taxon>Thriprhavirus intonsa</taxon>
    </lineage>
</organism>
<feature type="transmembrane region" description="Helical" evidence="9">
    <location>
        <begin position="482"/>
        <end position="508"/>
    </location>
</feature>
<evidence type="ECO:0000256" key="8">
    <source>
        <dbReference type="ARBA" id="ARBA00023180"/>
    </source>
</evidence>
<dbReference type="InterPro" id="IPR001903">
    <property type="entry name" value="Rhabdo_glycop_FD"/>
</dbReference>
<evidence type="ECO:0000256" key="1">
    <source>
        <dbReference type="ARBA" id="ARBA00004563"/>
    </source>
</evidence>
<keyword evidence="13" id="KW-1185">Reference proteome</keyword>
<evidence type="ECO:0000259" key="10">
    <source>
        <dbReference type="Pfam" id="PF00974"/>
    </source>
</evidence>
<dbReference type="InterPro" id="IPR055447">
    <property type="entry name" value="Rhabdo_glycop_CD"/>
</dbReference>
<keyword evidence="6 9" id="KW-1133">Transmembrane helix</keyword>
<evidence type="ECO:0000256" key="6">
    <source>
        <dbReference type="ARBA" id="ARBA00022989"/>
    </source>
</evidence>
<accession>A0A8K1XCG3</accession>
<proteinExistence type="predicted"/>
<keyword evidence="4" id="KW-0946">Virion</keyword>
<comment type="subcellular location">
    <subcellularLocation>
        <location evidence="1">Virion membrane</location>
        <topology evidence="1">Single-pass type I membrane protein</topology>
    </subcellularLocation>
</comment>
<keyword evidence="8" id="KW-0325">Glycoprotein</keyword>
<feature type="domain" description="Spike glycoprotein G central" evidence="11">
    <location>
        <begin position="297"/>
        <end position="394"/>
    </location>
</feature>
<dbReference type="EMBL" id="MZ209657">
    <property type="protein sequence ID" value="UHK03325.1"/>
    <property type="molecule type" value="Viral_cRNA"/>
</dbReference>
<evidence type="ECO:0000256" key="7">
    <source>
        <dbReference type="ARBA" id="ARBA00023136"/>
    </source>
</evidence>
<evidence type="ECO:0000256" key="9">
    <source>
        <dbReference type="SAM" id="Phobius"/>
    </source>
</evidence>
<feature type="domain" description="Spike glycoprotein fusion" evidence="10">
    <location>
        <begin position="83"/>
        <end position="183"/>
    </location>
</feature>
<dbReference type="Proteomes" id="UP001157406">
    <property type="component" value="Segment"/>
</dbReference>
<evidence type="ECO:0000256" key="2">
    <source>
        <dbReference type="ARBA" id="ARBA00022692"/>
    </source>
</evidence>
<sequence>MMRYLLALILTLSLLPPSLQMSIQDGPKYVGGHIIPLDRNLSWHAAHPSEIDCRYASRHRRPDWPDNLLVQAKEHVFGSATSVDGWLCHKTKLITRCSVTWYLASETSHLVEDQTPSLEECQAKIRDRAEGVFEDEIEFPLPNCGWNAQNDEHQIKYTLTPHKSFFDPIAERVRDSILPGGQCDSDVYCRTIYASTIWVMEADSAIKQCQETVNKEIIFKQYQGNVTSTIFVPGSGIFSRRDFCLGNVCDEPAIITSFGESFTMDVANIALLGTSVNTCDRAKLKTGSRAMLSQEKVTMIEDQIGEIKCRMAVNKLKSGMKLMPSDLYAIAPKTTGFHPVFKVINQTLWGSHAKYILAEPLAKSKAMGECELGRSSSLGVLQTDYWVPVSRGVKMTYGGLLCVNGSVSTPIEIEISENLMELEVRPWLETYHPAHGFLQINGTIHTVSEARHDGENVLEATGEAVSNGARYIGNAFSSIFNAFYLIIPIGGCFAIVFCSWYCCSCICARRAKNKSNKQIFYELEAFQQAKRRGMHPF</sequence>
<dbReference type="Pfam" id="PF24833">
    <property type="entry name" value="Rhabdo_glycop_CD"/>
    <property type="match status" value="1"/>
</dbReference>
<protein>
    <submittedName>
        <fullName evidence="12">Glycoprotein</fullName>
    </submittedName>
</protein>
<dbReference type="SUPFAM" id="SSF161008">
    <property type="entry name" value="Viral glycoprotein ectodomain-like"/>
    <property type="match status" value="1"/>
</dbReference>
<keyword evidence="7 9" id="KW-0472">Membrane</keyword>
<evidence type="ECO:0000256" key="4">
    <source>
        <dbReference type="ARBA" id="ARBA00022844"/>
    </source>
</evidence>
<evidence type="ECO:0000256" key="5">
    <source>
        <dbReference type="ARBA" id="ARBA00022879"/>
    </source>
</evidence>
<evidence type="ECO:0000313" key="13">
    <source>
        <dbReference type="Proteomes" id="UP001157406"/>
    </source>
</evidence>
<evidence type="ECO:0000256" key="3">
    <source>
        <dbReference type="ARBA" id="ARBA00022729"/>
    </source>
</evidence>
<evidence type="ECO:0000313" key="12">
    <source>
        <dbReference type="EMBL" id="UHK03325.1"/>
    </source>
</evidence>